<comment type="caution">
    <text evidence="2">The sequence shown here is derived from an EMBL/GenBank/DDBJ whole genome shotgun (WGS) entry which is preliminary data.</text>
</comment>
<sequence>METLTATVKQLTEILAQVGASLAAATQKLEQTTKSLLSSEDSLTSTKELLASTREELASTKDKFASANQSLASTKEKLEQTASALTQSHMNTIDVMSQTALNAQIEARNEDLEMARKAMAESEWDQKTLKNNLQLDDDSGLPGKWRLYLNESSERICWEMAETMDPISQCVTRWEEQNMEATAEIQKLELQQRT</sequence>
<accession>A0A4S8W0D8</accession>
<keyword evidence="1" id="KW-0175">Coiled coil</keyword>
<gene>
    <name evidence="2" type="ORF">D6D24_03712</name>
</gene>
<name>A0A4S8W0D8_AURPU</name>
<evidence type="ECO:0000313" key="2">
    <source>
        <dbReference type="EMBL" id="THW17811.1"/>
    </source>
</evidence>
<protein>
    <submittedName>
        <fullName evidence="2">Uncharacterized protein</fullName>
    </submittedName>
</protein>
<reference evidence="2 3" key="1">
    <citation type="submission" date="2018-10" db="EMBL/GenBank/DDBJ databases">
        <title>Fifty Aureobasidium pullulans genomes reveal a recombining polyextremotolerant generalist.</title>
        <authorList>
            <person name="Gostincar C."/>
            <person name="Turk M."/>
            <person name="Zajc J."/>
            <person name="Gunde-Cimerman N."/>
        </authorList>
    </citation>
    <scope>NUCLEOTIDE SEQUENCE [LARGE SCALE GENOMIC DNA]</scope>
    <source>
        <strain evidence="2 3">EXF-11318</strain>
    </source>
</reference>
<feature type="coiled-coil region" evidence="1">
    <location>
        <begin position="68"/>
        <end position="122"/>
    </location>
</feature>
<evidence type="ECO:0000313" key="3">
    <source>
        <dbReference type="Proteomes" id="UP000308014"/>
    </source>
</evidence>
<organism evidence="2 3">
    <name type="scientific">Aureobasidium pullulans</name>
    <name type="common">Black yeast</name>
    <name type="synonym">Pullularia pullulans</name>
    <dbReference type="NCBI Taxonomy" id="5580"/>
    <lineage>
        <taxon>Eukaryota</taxon>
        <taxon>Fungi</taxon>
        <taxon>Dikarya</taxon>
        <taxon>Ascomycota</taxon>
        <taxon>Pezizomycotina</taxon>
        <taxon>Dothideomycetes</taxon>
        <taxon>Dothideomycetidae</taxon>
        <taxon>Dothideales</taxon>
        <taxon>Saccotheciaceae</taxon>
        <taxon>Aureobasidium</taxon>
    </lineage>
</organism>
<evidence type="ECO:0000256" key="1">
    <source>
        <dbReference type="SAM" id="Coils"/>
    </source>
</evidence>
<proteinExistence type="predicted"/>
<dbReference type="EMBL" id="QZAJ01000099">
    <property type="protein sequence ID" value="THW17811.1"/>
    <property type="molecule type" value="Genomic_DNA"/>
</dbReference>
<dbReference type="AlphaFoldDB" id="A0A4S8W0D8"/>
<dbReference type="Proteomes" id="UP000308014">
    <property type="component" value="Unassembled WGS sequence"/>
</dbReference>